<dbReference type="PRINTS" id="PR00153">
    <property type="entry name" value="CSAPPISMRASE"/>
</dbReference>
<dbReference type="Pfam" id="PF00160">
    <property type="entry name" value="Pro_isomerase"/>
    <property type="match status" value="1"/>
</dbReference>
<feature type="domain" description="PPIase cyclophilin-type" evidence="4">
    <location>
        <begin position="16"/>
        <end position="126"/>
    </location>
</feature>
<keyword evidence="3 5" id="KW-0413">Isomerase</keyword>
<dbReference type="GO" id="GO:0003755">
    <property type="term" value="F:peptidyl-prolyl cis-trans isomerase activity"/>
    <property type="evidence" value="ECO:0007669"/>
    <property type="project" value="UniProtKB-UniRule"/>
</dbReference>
<sequence>MGHNCQLNFLVCECVSIQNFLALCASGYYDGTIFHRNIKGFMIQGGDPTGTGKGGTSIWGKKFNDEIRESLKHNARGILAMANSGPNTNGSQFFLTFAKQPHLNGLYTVFGKVIHGFEVLDLMEKVFYSSVIIKIVFSLLKKLG</sequence>
<comment type="similarity">
    <text evidence="3">Belongs to the cyclophilin-type PPIase family.</text>
</comment>
<dbReference type="GO" id="GO:0071013">
    <property type="term" value="C:catalytic step 2 spliceosome"/>
    <property type="evidence" value="ECO:0007669"/>
    <property type="project" value="TreeGrafter"/>
</dbReference>
<evidence type="ECO:0000259" key="4">
    <source>
        <dbReference type="PROSITE" id="PS50072"/>
    </source>
</evidence>
<comment type="catalytic activity">
    <reaction evidence="1 3">
        <text>[protein]-peptidylproline (omega=180) = [protein]-peptidylproline (omega=0)</text>
        <dbReference type="Rhea" id="RHEA:16237"/>
        <dbReference type="Rhea" id="RHEA-COMP:10747"/>
        <dbReference type="Rhea" id="RHEA-COMP:10748"/>
        <dbReference type="ChEBI" id="CHEBI:83833"/>
        <dbReference type="ChEBI" id="CHEBI:83834"/>
        <dbReference type="EC" id="5.2.1.8"/>
    </reaction>
</comment>
<gene>
    <name evidence="5" type="ORF">glysoja_040094</name>
</gene>
<dbReference type="Gene3D" id="2.40.100.10">
    <property type="entry name" value="Cyclophilin-like"/>
    <property type="match status" value="1"/>
</dbReference>
<keyword evidence="2" id="KW-0143">Chaperone</keyword>
<dbReference type="InterPro" id="IPR029000">
    <property type="entry name" value="Cyclophilin-like_dom_sf"/>
</dbReference>
<dbReference type="GO" id="GO:0006457">
    <property type="term" value="P:protein folding"/>
    <property type="evidence" value="ECO:0007669"/>
    <property type="project" value="InterPro"/>
</dbReference>
<proteinExistence type="inferred from homology"/>
<evidence type="ECO:0000256" key="3">
    <source>
        <dbReference type="RuleBase" id="RU363019"/>
    </source>
</evidence>
<dbReference type="EMBL" id="KN672282">
    <property type="protein sequence ID" value="KHM98873.1"/>
    <property type="molecule type" value="Genomic_DNA"/>
</dbReference>
<dbReference type="InterPro" id="IPR020892">
    <property type="entry name" value="Cyclophilin-type_PPIase_CS"/>
</dbReference>
<protein>
    <recommendedName>
        <fullName evidence="3">Peptidyl-prolyl cis-trans isomerase</fullName>
        <shortName evidence="3">PPIase</shortName>
        <ecNumber evidence="3">5.2.1.8</ecNumber>
    </recommendedName>
</protein>
<dbReference type="SUPFAM" id="SSF50891">
    <property type="entry name" value="Cyclophilin-like"/>
    <property type="match status" value="1"/>
</dbReference>
<reference evidence="5" key="1">
    <citation type="submission" date="2014-07" db="EMBL/GenBank/DDBJ databases">
        <title>Identification of a novel salt tolerance gene in wild soybean by whole-genome sequencing.</title>
        <authorList>
            <person name="Lam H.-M."/>
            <person name="Qi X."/>
            <person name="Li M.-W."/>
            <person name="Liu X."/>
            <person name="Xie M."/>
            <person name="Ni M."/>
            <person name="Xu X."/>
        </authorList>
    </citation>
    <scope>NUCLEOTIDE SEQUENCE [LARGE SCALE GENOMIC DNA]</scope>
    <source>
        <tissue evidence="5">Root</tissue>
    </source>
</reference>
<dbReference type="InterPro" id="IPR002130">
    <property type="entry name" value="Cyclophilin-type_PPIase_dom"/>
</dbReference>
<accession>A0A0B2NUC8</accession>
<dbReference type="PROSITE" id="PS00170">
    <property type="entry name" value="CSA_PPIASE_1"/>
    <property type="match status" value="1"/>
</dbReference>
<dbReference type="EC" id="5.2.1.8" evidence="3"/>
<evidence type="ECO:0000256" key="2">
    <source>
        <dbReference type="ARBA" id="ARBA00023186"/>
    </source>
</evidence>
<evidence type="ECO:0000313" key="5">
    <source>
        <dbReference type="EMBL" id="KHM98873.1"/>
    </source>
</evidence>
<dbReference type="InterPro" id="IPR044666">
    <property type="entry name" value="Cyclophilin_A-like"/>
</dbReference>
<evidence type="ECO:0000256" key="1">
    <source>
        <dbReference type="ARBA" id="ARBA00000971"/>
    </source>
</evidence>
<dbReference type="Proteomes" id="UP000053555">
    <property type="component" value="Unassembled WGS sequence"/>
</dbReference>
<comment type="function">
    <text evidence="3">PPIases accelerate the folding of proteins. It catalyzes the cis-trans isomerization of proline imidic peptide bonds in oligopeptides.</text>
</comment>
<dbReference type="AlphaFoldDB" id="A0A0B2NUC8"/>
<name>A0A0B2NUC8_GLYSO</name>
<dbReference type="PANTHER" id="PTHR45625">
    <property type="entry name" value="PEPTIDYL-PROLYL CIS-TRANS ISOMERASE-RELATED"/>
    <property type="match status" value="1"/>
</dbReference>
<dbReference type="PANTHER" id="PTHR45625:SF2">
    <property type="entry name" value="PEPTIDYL-PROLYL CIS-TRANS ISOMERASE-LIKE 3"/>
    <property type="match status" value="1"/>
</dbReference>
<dbReference type="PROSITE" id="PS50072">
    <property type="entry name" value="CSA_PPIASE_2"/>
    <property type="match status" value="1"/>
</dbReference>
<keyword evidence="3" id="KW-0697">Rotamase</keyword>
<organism evidence="5">
    <name type="scientific">Glycine soja</name>
    <name type="common">Wild soybean</name>
    <dbReference type="NCBI Taxonomy" id="3848"/>
    <lineage>
        <taxon>Eukaryota</taxon>
        <taxon>Viridiplantae</taxon>
        <taxon>Streptophyta</taxon>
        <taxon>Embryophyta</taxon>
        <taxon>Tracheophyta</taxon>
        <taxon>Spermatophyta</taxon>
        <taxon>Magnoliopsida</taxon>
        <taxon>eudicotyledons</taxon>
        <taxon>Gunneridae</taxon>
        <taxon>Pentapetalae</taxon>
        <taxon>rosids</taxon>
        <taxon>fabids</taxon>
        <taxon>Fabales</taxon>
        <taxon>Fabaceae</taxon>
        <taxon>Papilionoideae</taxon>
        <taxon>50 kb inversion clade</taxon>
        <taxon>NPAAA clade</taxon>
        <taxon>indigoferoid/millettioid clade</taxon>
        <taxon>Phaseoleae</taxon>
        <taxon>Glycine</taxon>
        <taxon>Glycine subgen. Soja</taxon>
    </lineage>
</organism>